<evidence type="ECO:0008006" key="7">
    <source>
        <dbReference type="Google" id="ProtNLM"/>
    </source>
</evidence>
<dbReference type="PROSITE" id="PS00653">
    <property type="entry name" value="GLYCOSYL_HYDROL_F1_2"/>
    <property type="match status" value="1"/>
</dbReference>
<evidence type="ECO:0000313" key="6">
    <source>
        <dbReference type="Proteomes" id="UP001327560"/>
    </source>
</evidence>
<dbReference type="Proteomes" id="UP001327560">
    <property type="component" value="Chromosome 1"/>
</dbReference>
<name>A0AAQ3JQ79_9LILI</name>
<organism evidence="5 6">
    <name type="scientific">Canna indica</name>
    <name type="common">Indian-shot</name>
    <dbReference type="NCBI Taxonomy" id="4628"/>
    <lineage>
        <taxon>Eukaryota</taxon>
        <taxon>Viridiplantae</taxon>
        <taxon>Streptophyta</taxon>
        <taxon>Embryophyta</taxon>
        <taxon>Tracheophyta</taxon>
        <taxon>Spermatophyta</taxon>
        <taxon>Magnoliopsida</taxon>
        <taxon>Liliopsida</taxon>
        <taxon>Zingiberales</taxon>
        <taxon>Cannaceae</taxon>
        <taxon>Canna</taxon>
    </lineage>
</organism>
<sequence length="90" mass="9876">MERCWCYLLIWNIVVAAVQVKAISRDEFPAGFIFGAGTSAYQVEGAAAEGGRTPSIWDTFAYAGKSLDKRTGDTGADQYHKYKVKSISAY</sequence>
<protein>
    <recommendedName>
        <fullName evidence="7">Beta-glucosidase</fullName>
    </recommendedName>
</protein>
<dbReference type="Gene3D" id="3.20.20.80">
    <property type="entry name" value="Glycosidases"/>
    <property type="match status" value="1"/>
</dbReference>
<feature type="chain" id="PRO_5043046636" description="Beta-glucosidase" evidence="4">
    <location>
        <begin position="18"/>
        <end position="90"/>
    </location>
</feature>
<dbReference type="PANTHER" id="PTHR10353:SF29">
    <property type="entry name" value="BETA-GLUCOSIDASE 11"/>
    <property type="match status" value="1"/>
</dbReference>
<keyword evidence="6" id="KW-1185">Reference proteome</keyword>
<reference evidence="5 6" key="1">
    <citation type="submission" date="2023-10" db="EMBL/GenBank/DDBJ databases">
        <title>Chromosome-scale genome assembly provides insights into flower coloration mechanisms of Canna indica.</title>
        <authorList>
            <person name="Li C."/>
        </authorList>
    </citation>
    <scope>NUCLEOTIDE SEQUENCE [LARGE SCALE GENOMIC DNA]</scope>
    <source>
        <tissue evidence="5">Flower</tissue>
    </source>
</reference>
<evidence type="ECO:0000256" key="2">
    <source>
        <dbReference type="ARBA" id="ARBA00022801"/>
    </source>
</evidence>
<keyword evidence="2" id="KW-0378">Hydrolase</keyword>
<comment type="similarity">
    <text evidence="1 3">Belongs to the glycosyl hydrolase 1 family.</text>
</comment>
<dbReference type="GO" id="GO:0005975">
    <property type="term" value="P:carbohydrate metabolic process"/>
    <property type="evidence" value="ECO:0007669"/>
    <property type="project" value="InterPro"/>
</dbReference>
<dbReference type="SUPFAM" id="SSF51445">
    <property type="entry name" value="(Trans)glycosidases"/>
    <property type="match status" value="1"/>
</dbReference>
<dbReference type="EMBL" id="CP136890">
    <property type="protein sequence ID" value="WOK92906.1"/>
    <property type="molecule type" value="Genomic_DNA"/>
</dbReference>
<evidence type="ECO:0000256" key="4">
    <source>
        <dbReference type="SAM" id="SignalP"/>
    </source>
</evidence>
<gene>
    <name evidence="5" type="ORF">Cni_G01598</name>
</gene>
<dbReference type="PANTHER" id="PTHR10353">
    <property type="entry name" value="GLYCOSYL HYDROLASE"/>
    <property type="match status" value="1"/>
</dbReference>
<proteinExistence type="inferred from homology"/>
<dbReference type="InterPro" id="IPR001360">
    <property type="entry name" value="Glyco_hydro_1"/>
</dbReference>
<dbReference type="InterPro" id="IPR017853">
    <property type="entry name" value="GH"/>
</dbReference>
<keyword evidence="4" id="KW-0732">Signal</keyword>
<dbReference type="AlphaFoldDB" id="A0AAQ3JQ79"/>
<evidence type="ECO:0000256" key="1">
    <source>
        <dbReference type="ARBA" id="ARBA00010838"/>
    </source>
</evidence>
<feature type="signal peptide" evidence="4">
    <location>
        <begin position="1"/>
        <end position="17"/>
    </location>
</feature>
<accession>A0AAQ3JQ79</accession>
<evidence type="ECO:0000256" key="3">
    <source>
        <dbReference type="RuleBase" id="RU003690"/>
    </source>
</evidence>
<dbReference type="InterPro" id="IPR033132">
    <property type="entry name" value="GH_1_N_CS"/>
</dbReference>
<evidence type="ECO:0000313" key="5">
    <source>
        <dbReference type="EMBL" id="WOK92906.1"/>
    </source>
</evidence>
<dbReference type="GO" id="GO:0008422">
    <property type="term" value="F:beta-glucosidase activity"/>
    <property type="evidence" value="ECO:0007669"/>
    <property type="project" value="UniProtKB-ARBA"/>
</dbReference>
<dbReference type="Pfam" id="PF00232">
    <property type="entry name" value="Glyco_hydro_1"/>
    <property type="match status" value="1"/>
</dbReference>